<name>A0A238JTR9_9RHOB</name>
<sequence>MFVALGLCAATPALSQDDVWSVSPELAAATSLWLSGDDTAKAIWDIGTLAVEGELPARYLVRAIYYNFVPLDFPELDPEGRSALFPADPDAGRFFRPYPIDSESVPAQAARAV</sequence>
<dbReference type="Proteomes" id="UP000203464">
    <property type="component" value="Unassembled WGS sequence"/>
</dbReference>
<dbReference type="EMBL" id="FXYD01000001">
    <property type="protein sequence ID" value="SMX33587.1"/>
    <property type="molecule type" value="Genomic_DNA"/>
</dbReference>
<keyword evidence="2" id="KW-1185">Reference proteome</keyword>
<accession>A0A238JTR9</accession>
<reference evidence="2" key="1">
    <citation type="submission" date="2017-05" db="EMBL/GenBank/DDBJ databases">
        <authorList>
            <person name="Rodrigo-Torres L."/>
            <person name="Arahal R. D."/>
            <person name="Lucena T."/>
        </authorList>
    </citation>
    <scope>NUCLEOTIDE SEQUENCE [LARGE SCALE GENOMIC DNA]</scope>
    <source>
        <strain evidence="2">CECT 8868</strain>
    </source>
</reference>
<dbReference type="AlphaFoldDB" id="A0A238JTR9"/>
<organism evidence="1 2">
    <name type="scientific">Octadecabacter ascidiaceicola</name>
    <dbReference type="NCBI Taxonomy" id="1655543"/>
    <lineage>
        <taxon>Bacteria</taxon>
        <taxon>Pseudomonadati</taxon>
        <taxon>Pseudomonadota</taxon>
        <taxon>Alphaproteobacteria</taxon>
        <taxon>Rhodobacterales</taxon>
        <taxon>Roseobacteraceae</taxon>
        <taxon>Octadecabacter</taxon>
    </lineage>
</organism>
<evidence type="ECO:0000313" key="2">
    <source>
        <dbReference type="Proteomes" id="UP000203464"/>
    </source>
</evidence>
<protein>
    <submittedName>
        <fullName evidence="1">Uncharacterized protein</fullName>
    </submittedName>
</protein>
<evidence type="ECO:0000313" key="1">
    <source>
        <dbReference type="EMBL" id="SMX33587.1"/>
    </source>
</evidence>
<gene>
    <name evidence="1" type="ORF">OCA8868_00981</name>
</gene>
<proteinExistence type="predicted"/>